<evidence type="ECO:0000256" key="7">
    <source>
        <dbReference type="ARBA" id="ARBA00023157"/>
    </source>
</evidence>
<reference evidence="13 14" key="1">
    <citation type="submission" date="2021-04" db="EMBL/GenBank/DDBJ databases">
        <authorList>
            <consortium name="Wellcome Sanger Institute Data Sharing"/>
        </authorList>
    </citation>
    <scope>NUCLEOTIDE SEQUENCE [LARGE SCALE GENOMIC DNA]</scope>
</reference>
<dbReference type="PRINTS" id="PR00722">
    <property type="entry name" value="CHYMOTRYPSIN"/>
</dbReference>
<evidence type="ECO:0000256" key="2">
    <source>
        <dbReference type="ARBA" id="ARBA00012050"/>
    </source>
</evidence>
<evidence type="ECO:0000313" key="13">
    <source>
        <dbReference type="Ensembl" id="ENSATEP00000074809.1"/>
    </source>
</evidence>
<dbReference type="InterPro" id="IPR043504">
    <property type="entry name" value="Peptidase_S1_PA_chymotrypsin"/>
</dbReference>
<sequence length="781" mass="81924">MAFYKVISVATLLTLLTQESHSQLDVCGQAPLNTKIVGGQVASPGSWPWQVSLQEFERHFCGGSLINNQWVLTAAHCFSSIDPSSVTVVLGLQTQSVSNPNVTSLTIANAIIHPSYNNQTNENDIYLLQLASPVTFTNYIQPICLATSDSTFYNGTNSWVTGWGKTSSGSSTISQDLREVEVPVVGNRQCNCDYGVGRITDNMMCAGLSSGGKDSCQGDSGGPMVSKQSTRWIQSGIVSFGKGCGDPNFPGVYTRVSQYQSWINSQITSNQPGFITFTSTGTDSDLSVSCEGLPPPPTTTTTTSTTTTTTTATTTSTTTTPTTTTPTTTTPTTTSTTTTPTTTPTTTTPTTTTPTTTTPTTTTPTTTTPTTTTPTTTTPTTTTPTTTSTTTTPTTTSTTTPTTTTPTTTSTTTTPTTTSTTTTSTTTTPTTTTPTTTPTTTTPTTTTPTTVTPTTTTSTTTTPTTTTPTTTSTTTTPTTTTPTTTTTTTTTITTTPKPVVCGQAPMNTRILGGNSADGMWPWMVSLQRNGSHVCGGTLVAVDYVLSDANCFSSSSRPSDWTAVLGRLNQNGSNPFEVTLNVTNITLSNLTGSNVALLQLGSQPTLSNYIQPICLDNGQTFTVGSTCWAAGWSSGRGGVEEVLQETQTTVVDCGNVTTSDSLCTDSFPLDQGDSGGPIMCKLGSSWFQAAVLTVQTKSSNTLTKSTSVRLFTKLSFFEKFLLQLLNEFLFPASTNSVTTTAGTTATTTMTTRGATPAVAPLLSFHLLLFIVFLNLFLWSPSL</sequence>
<dbReference type="PROSITE" id="PS50240">
    <property type="entry name" value="TRYPSIN_DOM"/>
    <property type="match status" value="2"/>
</dbReference>
<dbReference type="InterPro" id="IPR001254">
    <property type="entry name" value="Trypsin_dom"/>
</dbReference>
<keyword evidence="10" id="KW-0472">Membrane</keyword>
<dbReference type="GeneTree" id="ENSGT00940000163009"/>
<dbReference type="Pfam" id="PF00089">
    <property type="entry name" value="Trypsin"/>
    <property type="match status" value="2"/>
</dbReference>
<dbReference type="Gene3D" id="2.40.10.10">
    <property type="entry name" value="Trypsin-like serine proteases"/>
    <property type="match status" value="2"/>
</dbReference>
<evidence type="ECO:0000256" key="8">
    <source>
        <dbReference type="RuleBase" id="RU363034"/>
    </source>
</evidence>
<dbReference type="PANTHER" id="PTHR24252:SF8">
    <property type="entry name" value="ACROSIN"/>
    <property type="match status" value="1"/>
</dbReference>
<dbReference type="PROSITE" id="PS00134">
    <property type="entry name" value="TRYPSIN_HIS"/>
    <property type="match status" value="1"/>
</dbReference>
<evidence type="ECO:0000256" key="1">
    <source>
        <dbReference type="ARBA" id="ARBA00001656"/>
    </source>
</evidence>
<evidence type="ECO:0000256" key="9">
    <source>
        <dbReference type="SAM" id="MobiDB-lite"/>
    </source>
</evidence>
<feature type="region of interest" description="Disordered" evidence="9">
    <location>
        <begin position="282"/>
        <end position="497"/>
    </location>
</feature>
<feature type="transmembrane region" description="Helical" evidence="10">
    <location>
        <begin position="756"/>
        <end position="777"/>
    </location>
</feature>
<keyword evidence="7" id="KW-1015">Disulfide bond</keyword>
<feature type="compositionally biased region" description="Low complexity" evidence="9">
    <location>
        <begin position="299"/>
        <end position="496"/>
    </location>
</feature>
<evidence type="ECO:0000259" key="12">
    <source>
        <dbReference type="PROSITE" id="PS50240"/>
    </source>
</evidence>
<dbReference type="AlphaFoldDB" id="A0AAQ6IHL7"/>
<dbReference type="InterPro" id="IPR009003">
    <property type="entry name" value="Peptidase_S1_PA"/>
</dbReference>
<dbReference type="InterPro" id="IPR033116">
    <property type="entry name" value="TRYPSIN_SER"/>
</dbReference>
<keyword evidence="5 8" id="KW-0378">Hydrolase</keyword>
<dbReference type="EC" id="3.4.21.10" evidence="2"/>
<dbReference type="GO" id="GO:0004252">
    <property type="term" value="F:serine-type endopeptidase activity"/>
    <property type="evidence" value="ECO:0007669"/>
    <property type="project" value="InterPro"/>
</dbReference>
<dbReference type="PROSITE" id="PS00135">
    <property type="entry name" value="TRYPSIN_SER"/>
    <property type="match status" value="1"/>
</dbReference>
<keyword evidence="14" id="KW-1185">Reference proteome</keyword>
<dbReference type="Proteomes" id="UP000265040">
    <property type="component" value="Chromosome 8"/>
</dbReference>
<evidence type="ECO:0000256" key="4">
    <source>
        <dbReference type="ARBA" id="ARBA00022670"/>
    </source>
</evidence>
<feature type="domain" description="Peptidase S1" evidence="12">
    <location>
        <begin position="510"/>
        <end position="725"/>
    </location>
</feature>
<dbReference type="InterPro" id="IPR018114">
    <property type="entry name" value="TRYPSIN_HIS"/>
</dbReference>
<evidence type="ECO:0000256" key="3">
    <source>
        <dbReference type="ARBA" id="ARBA00017161"/>
    </source>
</evidence>
<dbReference type="GO" id="GO:0006508">
    <property type="term" value="P:proteolysis"/>
    <property type="evidence" value="ECO:0007669"/>
    <property type="project" value="UniProtKB-KW"/>
</dbReference>
<reference evidence="13" key="2">
    <citation type="submission" date="2025-08" db="UniProtKB">
        <authorList>
            <consortium name="Ensembl"/>
        </authorList>
    </citation>
    <scope>IDENTIFICATION</scope>
</reference>
<dbReference type="SUPFAM" id="SSF50494">
    <property type="entry name" value="Trypsin-like serine proteases"/>
    <property type="match status" value="2"/>
</dbReference>
<evidence type="ECO:0000256" key="10">
    <source>
        <dbReference type="SAM" id="Phobius"/>
    </source>
</evidence>
<keyword evidence="10" id="KW-1133">Transmembrane helix</keyword>
<keyword evidence="6 8" id="KW-0720">Serine protease</keyword>
<feature type="signal peptide" evidence="11">
    <location>
        <begin position="1"/>
        <end position="22"/>
    </location>
</feature>
<dbReference type="PANTHER" id="PTHR24252">
    <property type="entry name" value="ACROSIN-RELATED"/>
    <property type="match status" value="1"/>
</dbReference>
<dbReference type="InterPro" id="IPR001314">
    <property type="entry name" value="Peptidase_S1A"/>
</dbReference>
<dbReference type="SMART" id="SM00020">
    <property type="entry name" value="Tryp_SPc"/>
    <property type="match status" value="2"/>
</dbReference>
<name>A0AAQ6IHL7_ANATE</name>
<comment type="catalytic activity">
    <reaction evidence="1">
        <text>Preferential cleavage: Arg-|-Xaa, Lys-|-Xaa.</text>
        <dbReference type="EC" id="3.4.21.10"/>
    </reaction>
</comment>
<keyword evidence="10" id="KW-0812">Transmembrane</keyword>
<keyword evidence="11" id="KW-0732">Signal</keyword>
<reference evidence="13" key="3">
    <citation type="submission" date="2025-09" db="UniProtKB">
        <authorList>
            <consortium name="Ensembl"/>
        </authorList>
    </citation>
    <scope>IDENTIFICATION</scope>
</reference>
<evidence type="ECO:0000313" key="14">
    <source>
        <dbReference type="Proteomes" id="UP000265040"/>
    </source>
</evidence>
<evidence type="ECO:0000256" key="11">
    <source>
        <dbReference type="SAM" id="SignalP"/>
    </source>
</evidence>
<accession>A0AAQ6IHL7</accession>
<dbReference type="CDD" id="cd00190">
    <property type="entry name" value="Tryp_SPc"/>
    <property type="match status" value="2"/>
</dbReference>
<feature type="domain" description="Peptidase S1" evidence="12">
    <location>
        <begin position="36"/>
        <end position="268"/>
    </location>
</feature>
<dbReference type="FunFam" id="2.40.10.10:FF:000057">
    <property type="entry name" value="Zgc:100868"/>
    <property type="match status" value="1"/>
</dbReference>
<evidence type="ECO:0000256" key="5">
    <source>
        <dbReference type="ARBA" id="ARBA00022801"/>
    </source>
</evidence>
<dbReference type="Ensembl" id="ENSATET00000079703.1">
    <property type="protein sequence ID" value="ENSATEP00000074809.1"/>
    <property type="gene ID" value="ENSATEG00000033369.1"/>
</dbReference>
<feature type="chain" id="PRO_5043950007" description="Acrosin" evidence="11">
    <location>
        <begin position="23"/>
        <end position="781"/>
    </location>
</feature>
<evidence type="ECO:0000256" key="6">
    <source>
        <dbReference type="ARBA" id="ARBA00022825"/>
    </source>
</evidence>
<organism evidence="13 14">
    <name type="scientific">Anabas testudineus</name>
    <name type="common">Climbing perch</name>
    <name type="synonym">Anthias testudineus</name>
    <dbReference type="NCBI Taxonomy" id="64144"/>
    <lineage>
        <taxon>Eukaryota</taxon>
        <taxon>Metazoa</taxon>
        <taxon>Chordata</taxon>
        <taxon>Craniata</taxon>
        <taxon>Vertebrata</taxon>
        <taxon>Euteleostomi</taxon>
        <taxon>Actinopterygii</taxon>
        <taxon>Neopterygii</taxon>
        <taxon>Teleostei</taxon>
        <taxon>Neoteleostei</taxon>
        <taxon>Acanthomorphata</taxon>
        <taxon>Anabantaria</taxon>
        <taxon>Anabantiformes</taxon>
        <taxon>Anabantoidei</taxon>
        <taxon>Anabantidae</taxon>
        <taxon>Anabas</taxon>
    </lineage>
</organism>
<keyword evidence="4 8" id="KW-0645">Protease</keyword>
<protein>
    <recommendedName>
        <fullName evidence="3">Acrosin</fullName>
        <ecNumber evidence="2">3.4.21.10</ecNumber>
    </recommendedName>
</protein>
<proteinExistence type="predicted"/>